<feature type="domain" description="HBS1-like protein N-terminal" evidence="6">
    <location>
        <begin position="10"/>
        <end position="80"/>
    </location>
</feature>
<dbReference type="KEGG" id="ptkz:JDV02_004576"/>
<feature type="compositionally biased region" description="Low complexity" evidence="5">
    <location>
        <begin position="264"/>
        <end position="274"/>
    </location>
</feature>
<feature type="region of interest" description="Disordered" evidence="5">
    <location>
        <begin position="1"/>
        <end position="32"/>
    </location>
</feature>
<dbReference type="Pfam" id="PF08938">
    <property type="entry name" value="HBS1_N"/>
    <property type="match status" value="1"/>
</dbReference>
<comment type="subcellular location">
    <subcellularLocation>
        <location evidence="1">Cytoplasm</location>
    </subcellularLocation>
</comment>
<dbReference type="OrthoDB" id="342024at2759"/>
<dbReference type="InterPro" id="IPR015033">
    <property type="entry name" value="HBS1-like_N"/>
</dbReference>
<reference evidence="7" key="1">
    <citation type="submission" date="2021-11" db="EMBL/GenBank/DDBJ databases">
        <title>Purpureocillium_takamizusanense_genome.</title>
        <authorList>
            <person name="Nguyen N.-H."/>
        </authorList>
    </citation>
    <scope>NUCLEOTIDE SEQUENCE</scope>
    <source>
        <strain evidence="7">PT3</strain>
    </source>
</reference>
<keyword evidence="8" id="KW-1185">Reference proteome</keyword>
<evidence type="ECO:0000256" key="4">
    <source>
        <dbReference type="ARBA" id="ARBA00022917"/>
    </source>
</evidence>
<feature type="compositionally biased region" description="Basic and acidic residues" evidence="5">
    <location>
        <begin position="84"/>
        <end position="111"/>
    </location>
</feature>
<keyword evidence="3" id="KW-0378">Hydrolase</keyword>
<dbReference type="Proteomes" id="UP000829364">
    <property type="component" value="Chromosome 3"/>
</dbReference>
<dbReference type="GO" id="GO:0006412">
    <property type="term" value="P:translation"/>
    <property type="evidence" value="ECO:0007669"/>
    <property type="project" value="UniProtKB-KW"/>
</dbReference>
<sequence>MPVTTYTEDDLVDQFDEFEGDDDELSPEDKVAMSEATAAVQKVLGDQVTVAQIQEALWHYYYDVDKSVAYLRRTFISPPKPAPKKAEPAPKKPEPAPKKPEPAPKKPEGKSGEFSFSDALGLFVRAGREPDPGDVLREFDDMPWMNVPRHRLATMEPPPWRGGLLGGGSEPKMSKLQALAAARKKKTETAQAENGLKRLSISDAEPSKRQKNWSRPPLEEQPPQSPRVPPSQTPPARAPPVQTPDGQASGAPPDPPKAAMPTASQSQPPLQMQPVPQPSAFARTLFGPPARSTRPEMFAMPYASALSAEAFDQPSPDDIVLAAQAKGSLARQSNELI</sequence>
<evidence type="ECO:0000313" key="8">
    <source>
        <dbReference type="Proteomes" id="UP000829364"/>
    </source>
</evidence>
<dbReference type="EMBL" id="CP086356">
    <property type="protein sequence ID" value="UNI18300.1"/>
    <property type="molecule type" value="Genomic_DNA"/>
</dbReference>
<accession>A0A9Q8QEU9</accession>
<feature type="compositionally biased region" description="Acidic residues" evidence="5">
    <location>
        <begin position="7"/>
        <end position="26"/>
    </location>
</feature>
<feature type="region of interest" description="Disordered" evidence="5">
    <location>
        <begin position="77"/>
        <end position="114"/>
    </location>
</feature>
<keyword evidence="4" id="KW-0648">Protein biosynthesis</keyword>
<evidence type="ECO:0000256" key="1">
    <source>
        <dbReference type="ARBA" id="ARBA00004496"/>
    </source>
</evidence>
<evidence type="ECO:0000256" key="2">
    <source>
        <dbReference type="ARBA" id="ARBA00022490"/>
    </source>
</evidence>
<keyword evidence="2" id="KW-0963">Cytoplasm</keyword>
<name>A0A9Q8QEU9_9HYPO</name>
<dbReference type="GeneID" id="72066529"/>
<feature type="region of interest" description="Disordered" evidence="5">
    <location>
        <begin position="153"/>
        <end position="293"/>
    </location>
</feature>
<proteinExistence type="predicted"/>
<evidence type="ECO:0000256" key="5">
    <source>
        <dbReference type="SAM" id="MobiDB-lite"/>
    </source>
</evidence>
<dbReference type="RefSeq" id="XP_047841781.1">
    <property type="nucleotide sequence ID" value="XM_047985804.1"/>
</dbReference>
<evidence type="ECO:0000313" key="7">
    <source>
        <dbReference type="EMBL" id="UNI18300.1"/>
    </source>
</evidence>
<protein>
    <recommendedName>
        <fullName evidence="6">HBS1-like protein N-terminal domain-containing protein</fullName>
    </recommendedName>
</protein>
<dbReference type="GO" id="GO:0005737">
    <property type="term" value="C:cytoplasm"/>
    <property type="evidence" value="ECO:0007669"/>
    <property type="project" value="UniProtKB-SubCell"/>
</dbReference>
<dbReference type="AlphaFoldDB" id="A0A9Q8QEU9"/>
<evidence type="ECO:0000259" key="6">
    <source>
        <dbReference type="Pfam" id="PF08938"/>
    </source>
</evidence>
<dbReference type="GO" id="GO:0016787">
    <property type="term" value="F:hydrolase activity"/>
    <property type="evidence" value="ECO:0007669"/>
    <property type="project" value="UniProtKB-KW"/>
</dbReference>
<evidence type="ECO:0000256" key="3">
    <source>
        <dbReference type="ARBA" id="ARBA00022801"/>
    </source>
</evidence>
<organism evidence="7 8">
    <name type="scientific">Purpureocillium takamizusanense</name>
    <dbReference type="NCBI Taxonomy" id="2060973"/>
    <lineage>
        <taxon>Eukaryota</taxon>
        <taxon>Fungi</taxon>
        <taxon>Dikarya</taxon>
        <taxon>Ascomycota</taxon>
        <taxon>Pezizomycotina</taxon>
        <taxon>Sordariomycetes</taxon>
        <taxon>Hypocreomycetidae</taxon>
        <taxon>Hypocreales</taxon>
        <taxon>Ophiocordycipitaceae</taxon>
        <taxon>Purpureocillium</taxon>
    </lineage>
</organism>
<feature type="compositionally biased region" description="Pro residues" evidence="5">
    <location>
        <begin position="219"/>
        <end position="242"/>
    </location>
</feature>
<gene>
    <name evidence="7" type="ORF">JDV02_004576</name>
</gene>